<dbReference type="Proteomes" id="UP001183824">
    <property type="component" value="Unassembled WGS sequence"/>
</dbReference>
<evidence type="ECO:0000259" key="1">
    <source>
        <dbReference type="Pfam" id="PF09992"/>
    </source>
</evidence>
<comment type="caution">
    <text evidence="2">The sequence shown here is derived from an EMBL/GenBank/DDBJ whole genome shotgun (WGS) entry which is preliminary data.</text>
</comment>
<feature type="domain" description="Phosphodiester glycosidase" evidence="1">
    <location>
        <begin position="320"/>
        <end position="391"/>
    </location>
</feature>
<evidence type="ECO:0000313" key="2">
    <source>
        <dbReference type="EMBL" id="MDT0485296.1"/>
    </source>
</evidence>
<dbReference type="GO" id="GO:0016798">
    <property type="term" value="F:hydrolase activity, acting on glycosyl bonds"/>
    <property type="evidence" value="ECO:0007669"/>
    <property type="project" value="UniProtKB-KW"/>
</dbReference>
<organism evidence="2 3">
    <name type="scientific">Streptomyces doebereineriae</name>
    <dbReference type="NCBI Taxonomy" id="3075528"/>
    <lineage>
        <taxon>Bacteria</taxon>
        <taxon>Bacillati</taxon>
        <taxon>Actinomycetota</taxon>
        <taxon>Actinomycetes</taxon>
        <taxon>Kitasatosporales</taxon>
        <taxon>Streptomycetaceae</taxon>
        <taxon>Streptomyces</taxon>
    </lineage>
</organism>
<proteinExistence type="predicted"/>
<reference evidence="3" key="1">
    <citation type="submission" date="2023-07" db="EMBL/GenBank/DDBJ databases">
        <title>30 novel species of actinomycetes from the DSMZ collection.</title>
        <authorList>
            <person name="Nouioui I."/>
        </authorList>
    </citation>
    <scope>NUCLEOTIDE SEQUENCE [LARGE SCALE GENOMIC DNA]</scope>
    <source>
        <strain evidence="3">DSM 41640</strain>
    </source>
</reference>
<protein>
    <submittedName>
        <fullName evidence="2">Phosphodiester glycosidase family protein</fullName>
    </submittedName>
</protein>
<dbReference type="Pfam" id="PF09992">
    <property type="entry name" value="NAGPA"/>
    <property type="match status" value="1"/>
</dbReference>
<accession>A0ABU2VJI4</accession>
<gene>
    <name evidence="2" type="ORF">RNB18_34830</name>
</gene>
<keyword evidence="2" id="KW-0326">Glycosidase</keyword>
<sequence length="435" mass="47125">MNALVSELPSDEDQQAVTVLRALGYRVEDIQSLARNQRAFAIPVPERQITIAPGIRFHATAVELGEGCFTNAFTLRLDLEQAQVQAVTRPNGLHLRDLLAADAAVAAVSGSFSFISDDLSYQPAEPNLDFCCRTGQVTSLPTASKPAFLTHHGQAVIGILKASGKLRIQERPYRWVGSKEQSQPPHEPDVLTVFGAANCRVRYTDDPRTGFRRDVDSATNITPPDPTAVDFVVSWTPERGHRVTGVHLGGGADLFAENFVLRAARTQAEHGRLQSRVEITQVDGLDVHSLGGGLSLGPSVADAAAGPCPGYDQCLGTDPFRDTRHARTLIGLRGRELWFHVLDGAPLSDNFRGVTPAETAELCAREGLDPRHVYHLDGGASSKLAFISAGTTEVAGSMHYLRWPRSAGQLFRWQGLDGRVLRSAFAVSRRPGGTR</sequence>
<name>A0ABU2VJI4_9ACTN</name>
<dbReference type="EMBL" id="JAVREZ010000015">
    <property type="protein sequence ID" value="MDT0485296.1"/>
    <property type="molecule type" value="Genomic_DNA"/>
</dbReference>
<dbReference type="RefSeq" id="WP_311718080.1">
    <property type="nucleotide sequence ID" value="NZ_JAVREZ010000015.1"/>
</dbReference>
<keyword evidence="3" id="KW-1185">Reference proteome</keyword>
<evidence type="ECO:0000313" key="3">
    <source>
        <dbReference type="Proteomes" id="UP001183824"/>
    </source>
</evidence>
<dbReference type="InterPro" id="IPR018711">
    <property type="entry name" value="NAGPA"/>
</dbReference>
<keyword evidence="2" id="KW-0378">Hydrolase</keyword>